<feature type="non-terminal residue" evidence="2">
    <location>
        <position position="1"/>
    </location>
</feature>
<feature type="non-terminal residue" evidence="2">
    <location>
        <position position="73"/>
    </location>
</feature>
<comment type="caution">
    <text evidence="2">The sequence shown here is derived from an EMBL/GenBank/DDBJ whole genome shotgun (WGS) entry which is preliminary data.</text>
</comment>
<dbReference type="EMBL" id="NCSJ02000106">
    <property type="protein sequence ID" value="RFU30206.1"/>
    <property type="molecule type" value="Genomic_DNA"/>
</dbReference>
<evidence type="ECO:0000313" key="3">
    <source>
        <dbReference type="Proteomes" id="UP000258309"/>
    </source>
</evidence>
<organism evidence="2 3">
    <name type="scientific">Scytalidium lignicola</name>
    <name type="common">Hyphomycete</name>
    <dbReference type="NCBI Taxonomy" id="5539"/>
    <lineage>
        <taxon>Eukaryota</taxon>
        <taxon>Fungi</taxon>
        <taxon>Dikarya</taxon>
        <taxon>Ascomycota</taxon>
        <taxon>Pezizomycotina</taxon>
        <taxon>Leotiomycetes</taxon>
        <taxon>Leotiomycetes incertae sedis</taxon>
        <taxon>Scytalidium</taxon>
    </lineage>
</organism>
<feature type="compositionally biased region" description="Polar residues" evidence="1">
    <location>
        <begin position="22"/>
        <end position="32"/>
    </location>
</feature>
<feature type="region of interest" description="Disordered" evidence="1">
    <location>
        <begin position="17"/>
        <end position="47"/>
    </location>
</feature>
<evidence type="ECO:0000313" key="2">
    <source>
        <dbReference type="EMBL" id="RFU30206.1"/>
    </source>
</evidence>
<protein>
    <submittedName>
        <fullName evidence="2">Uncharacterized protein</fullName>
    </submittedName>
</protein>
<reference evidence="2 3" key="1">
    <citation type="submission" date="2018-05" db="EMBL/GenBank/DDBJ databases">
        <title>Draft genome sequence of Scytalidium lignicola DSM 105466, a ubiquitous saprotrophic fungus.</title>
        <authorList>
            <person name="Buettner E."/>
            <person name="Gebauer A.M."/>
            <person name="Hofrichter M."/>
            <person name="Liers C."/>
            <person name="Kellner H."/>
        </authorList>
    </citation>
    <scope>NUCLEOTIDE SEQUENCE [LARGE SCALE GENOMIC DNA]</scope>
    <source>
        <strain evidence="2 3">DSM 105466</strain>
    </source>
</reference>
<accession>A0A3E2H9S6</accession>
<dbReference type="AlphaFoldDB" id="A0A3E2H9S6"/>
<dbReference type="Proteomes" id="UP000258309">
    <property type="component" value="Unassembled WGS sequence"/>
</dbReference>
<gene>
    <name evidence="2" type="ORF">B7463_g6146</name>
</gene>
<proteinExistence type="predicted"/>
<sequence>MGLAGATLAVQSCAGIDDRYSTDGSACQTSNRPQHRRPEGQKAGCGAAETEAVRLEEQQNAVGPPIIIIQWAS</sequence>
<name>A0A3E2H9S6_SCYLI</name>
<keyword evidence="3" id="KW-1185">Reference proteome</keyword>
<evidence type="ECO:0000256" key="1">
    <source>
        <dbReference type="SAM" id="MobiDB-lite"/>
    </source>
</evidence>